<proteinExistence type="predicted"/>
<dbReference type="InterPro" id="IPR039422">
    <property type="entry name" value="MarR/SlyA-like"/>
</dbReference>
<feature type="domain" description="HTH marR-type" evidence="1">
    <location>
        <begin position="3"/>
        <end position="136"/>
    </location>
</feature>
<dbReference type="PRINTS" id="PR00598">
    <property type="entry name" value="HTHMARR"/>
</dbReference>
<dbReference type="SUPFAM" id="SSF46785">
    <property type="entry name" value="Winged helix' DNA-binding domain"/>
    <property type="match status" value="1"/>
</dbReference>
<dbReference type="PROSITE" id="PS50995">
    <property type="entry name" value="HTH_MARR_2"/>
    <property type="match status" value="1"/>
</dbReference>
<dbReference type="EMBL" id="JAAZSR010000762">
    <property type="protein sequence ID" value="NKX52814.1"/>
    <property type="molecule type" value="Genomic_DNA"/>
</dbReference>
<dbReference type="InterPro" id="IPR036390">
    <property type="entry name" value="WH_DNA-bd_sf"/>
</dbReference>
<name>A0ABX1JVL0_9MICC</name>
<dbReference type="PANTHER" id="PTHR33164">
    <property type="entry name" value="TRANSCRIPTIONAL REGULATOR, MARR FAMILY"/>
    <property type="match status" value="1"/>
</dbReference>
<comment type="caution">
    <text evidence="2">The sequence shown here is derived from an EMBL/GenBank/DDBJ whole genome shotgun (WGS) entry which is preliminary data.</text>
</comment>
<dbReference type="PANTHER" id="PTHR33164:SF99">
    <property type="entry name" value="MARR FAMILY REGULATORY PROTEIN"/>
    <property type="match status" value="1"/>
</dbReference>
<gene>
    <name evidence="2" type="ORF">HER39_20000</name>
</gene>
<sequence>MADPNLGVLLFIPYRHMEQRIIAALNASGYPITAAQAHVSQRIGDAGSRLGELAEAASTTKQNAGFLVDQLEKQGYVERAPDPGDARARLIRTTARGREAVAAAAEVEAAIEREWREHLGAEGTERLRAALLKLREITDPYA</sequence>
<dbReference type="InterPro" id="IPR000835">
    <property type="entry name" value="HTH_MarR-typ"/>
</dbReference>
<reference evidence="2 3" key="1">
    <citation type="submission" date="2020-04" db="EMBL/GenBank/DDBJ databases">
        <authorList>
            <person name="Liu S."/>
        </authorList>
    </citation>
    <scope>NUCLEOTIDE SEQUENCE [LARGE SCALE GENOMIC DNA]</scope>
    <source>
        <strain evidence="2 3">CGMCC 1.15091</strain>
    </source>
</reference>
<dbReference type="Pfam" id="PF12802">
    <property type="entry name" value="MarR_2"/>
    <property type="match status" value="1"/>
</dbReference>
<keyword evidence="3" id="KW-1185">Reference proteome</keyword>
<accession>A0ABX1JVL0</accession>
<evidence type="ECO:0000313" key="2">
    <source>
        <dbReference type="EMBL" id="NKX52814.1"/>
    </source>
</evidence>
<evidence type="ECO:0000259" key="1">
    <source>
        <dbReference type="PROSITE" id="PS50995"/>
    </source>
</evidence>
<dbReference type="Proteomes" id="UP000523795">
    <property type="component" value="Unassembled WGS sequence"/>
</dbReference>
<evidence type="ECO:0000313" key="3">
    <source>
        <dbReference type="Proteomes" id="UP000523795"/>
    </source>
</evidence>
<dbReference type="SMART" id="SM00347">
    <property type="entry name" value="HTH_MARR"/>
    <property type="match status" value="1"/>
</dbReference>
<protein>
    <submittedName>
        <fullName evidence="2">MarR family transcriptional regulator</fullName>
    </submittedName>
</protein>
<organism evidence="2 3">
    <name type="scientific">Arthrobacter deserti</name>
    <dbReference type="NCBI Taxonomy" id="1742687"/>
    <lineage>
        <taxon>Bacteria</taxon>
        <taxon>Bacillati</taxon>
        <taxon>Actinomycetota</taxon>
        <taxon>Actinomycetes</taxon>
        <taxon>Micrococcales</taxon>
        <taxon>Micrococcaceae</taxon>
        <taxon>Arthrobacter</taxon>
    </lineage>
</organism>
<dbReference type="Gene3D" id="1.10.10.10">
    <property type="entry name" value="Winged helix-like DNA-binding domain superfamily/Winged helix DNA-binding domain"/>
    <property type="match status" value="1"/>
</dbReference>
<dbReference type="InterPro" id="IPR036388">
    <property type="entry name" value="WH-like_DNA-bd_sf"/>
</dbReference>